<organism evidence="3 4">
    <name type="scientific">Malassezia caprae</name>
    <dbReference type="NCBI Taxonomy" id="1381934"/>
    <lineage>
        <taxon>Eukaryota</taxon>
        <taxon>Fungi</taxon>
        <taxon>Dikarya</taxon>
        <taxon>Basidiomycota</taxon>
        <taxon>Ustilaginomycotina</taxon>
        <taxon>Malasseziomycetes</taxon>
        <taxon>Malasseziales</taxon>
        <taxon>Malasseziaceae</taxon>
        <taxon>Malassezia</taxon>
    </lineage>
</organism>
<feature type="region of interest" description="Disordered" evidence="1">
    <location>
        <begin position="49"/>
        <end position="134"/>
    </location>
</feature>
<evidence type="ECO:0000256" key="1">
    <source>
        <dbReference type="SAM" id="MobiDB-lite"/>
    </source>
</evidence>
<feature type="compositionally biased region" description="Pro residues" evidence="1">
    <location>
        <begin position="68"/>
        <end position="79"/>
    </location>
</feature>
<keyword evidence="2" id="KW-0472">Membrane</keyword>
<sequence length="134" mass="14261">MTILIAIHTLETLGIAVGVFCLIVIFVIGMLVTKRRRLFTPHIRPGFNTGYYSQQPMGPSQPYVPNQPYAPPPTYPPPATDASVAPGAPYVPPSEPYAPPPGPPPSDDVYKPPVDPPPATYPPPPGPPPSKDSS</sequence>
<feature type="compositionally biased region" description="Pro residues" evidence="1">
    <location>
        <begin position="89"/>
        <end position="106"/>
    </location>
</feature>
<evidence type="ECO:0000256" key="2">
    <source>
        <dbReference type="SAM" id="Phobius"/>
    </source>
</evidence>
<keyword evidence="2" id="KW-0812">Transmembrane</keyword>
<dbReference type="AlphaFoldDB" id="A0AAF0EDX0"/>
<accession>A0AAF0EDX0</accession>
<dbReference type="Proteomes" id="UP001220961">
    <property type="component" value="Chromosome 6"/>
</dbReference>
<keyword evidence="4" id="KW-1185">Reference proteome</keyword>
<reference evidence="3" key="1">
    <citation type="submission" date="2023-03" db="EMBL/GenBank/DDBJ databases">
        <title>Mating type loci evolution in Malassezia.</title>
        <authorList>
            <person name="Coelho M.A."/>
        </authorList>
    </citation>
    <scope>NUCLEOTIDE SEQUENCE</scope>
    <source>
        <strain evidence="3">CBS 10434</strain>
    </source>
</reference>
<keyword evidence="2" id="KW-1133">Transmembrane helix</keyword>
<feature type="transmembrane region" description="Helical" evidence="2">
    <location>
        <begin position="12"/>
        <end position="32"/>
    </location>
</feature>
<dbReference type="EMBL" id="CP119913">
    <property type="protein sequence ID" value="WFD20792.1"/>
    <property type="molecule type" value="Genomic_DNA"/>
</dbReference>
<evidence type="ECO:0000313" key="4">
    <source>
        <dbReference type="Proteomes" id="UP001220961"/>
    </source>
</evidence>
<gene>
    <name evidence="3" type="ORF">MCAP1_003046</name>
</gene>
<feature type="compositionally biased region" description="Pro residues" evidence="1">
    <location>
        <begin position="113"/>
        <end position="134"/>
    </location>
</feature>
<proteinExistence type="predicted"/>
<evidence type="ECO:0000313" key="3">
    <source>
        <dbReference type="EMBL" id="WFD20792.1"/>
    </source>
</evidence>
<protein>
    <submittedName>
        <fullName evidence="3">Uncharacterized protein</fullName>
    </submittedName>
</protein>
<name>A0AAF0EDX0_9BASI</name>